<sequence>MVESAHLEGVGKIMVGTLEEETGVSFPSIPNGLIFIMGKVGDLLLQVRHLRRRMVAGEELVRQVGERGDRSNGPSIEPLLGFPLQSKWEVPQLDCIGWDPIDLDPIDELVESPQV</sequence>
<reference evidence="1 2" key="1">
    <citation type="submission" date="2024-04" db="EMBL/GenBank/DDBJ databases">
        <authorList>
            <person name="Fracassetti M."/>
        </authorList>
    </citation>
    <scope>NUCLEOTIDE SEQUENCE [LARGE SCALE GENOMIC DNA]</scope>
</reference>
<protein>
    <submittedName>
        <fullName evidence="1">Uncharacterized protein</fullName>
    </submittedName>
</protein>
<accession>A0AAV2E6B2</accession>
<dbReference type="AlphaFoldDB" id="A0AAV2E6B2"/>
<name>A0AAV2E6B2_9ROSI</name>
<keyword evidence="2" id="KW-1185">Reference proteome</keyword>
<dbReference type="EMBL" id="OZ034817">
    <property type="protein sequence ID" value="CAL1381050.1"/>
    <property type="molecule type" value="Genomic_DNA"/>
</dbReference>
<proteinExistence type="predicted"/>
<gene>
    <name evidence="1" type="ORF">LTRI10_LOCUS22456</name>
</gene>
<evidence type="ECO:0000313" key="1">
    <source>
        <dbReference type="EMBL" id="CAL1381050.1"/>
    </source>
</evidence>
<organism evidence="1 2">
    <name type="scientific">Linum trigynum</name>
    <dbReference type="NCBI Taxonomy" id="586398"/>
    <lineage>
        <taxon>Eukaryota</taxon>
        <taxon>Viridiplantae</taxon>
        <taxon>Streptophyta</taxon>
        <taxon>Embryophyta</taxon>
        <taxon>Tracheophyta</taxon>
        <taxon>Spermatophyta</taxon>
        <taxon>Magnoliopsida</taxon>
        <taxon>eudicotyledons</taxon>
        <taxon>Gunneridae</taxon>
        <taxon>Pentapetalae</taxon>
        <taxon>rosids</taxon>
        <taxon>fabids</taxon>
        <taxon>Malpighiales</taxon>
        <taxon>Linaceae</taxon>
        <taxon>Linum</taxon>
    </lineage>
</organism>
<dbReference type="Proteomes" id="UP001497516">
    <property type="component" value="Chromosome 4"/>
</dbReference>
<evidence type="ECO:0000313" key="2">
    <source>
        <dbReference type="Proteomes" id="UP001497516"/>
    </source>
</evidence>